<evidence type="ECO:0000256" key="8">
    <source>
        <dbReference type="ARBA" id="ARBA00023136"/>
    </source>
</evidence>
<comment type="subunit">
    <text evidence="12">F-type ATPases have 2 components, F(1) - the catalytic core - and F(0) - the membrane proton channel. F(1) has five subunits: alpha(3), beta(3), gamma(1), delta(1), epsilon(1). F(0) has three main subunits: a(1), b(2) and c(10-14). The alpha and beta chains form an alternating ring which encloses part of the gamma chain. F(1) is attached to F(0) by a central stalk formed by the gamma and epsilon chains, while a peripheral stalk is formed by the delta and b chains.</text>
</comment>
<dbReference type="InterPro" id="IPR002146">
    <property type="entry name" value="ATP_synth_b/b'su_bac/chlpt"/>
</dbReference>
<comment type="subcellular location">
    <subcellularLocation>
        <location evidence="12">Cell membrane</location>
        <topology evidence="12">Single-pass membrane protein</topology>
    </subcellularLocation>
    <subcellularLocation>
        <location evidence="11">Endomembrane system</location>
        <topology evidence="11">Single-pass membrane protein</topology>
    </subcellularLocation>
</comment>
<dbReference type="PANTHER" id="PTHR33445">
    <property type="entry name" value="ATP SYNTHASE SUBUNIT B', CHLOROPLASTIC"/>
    <property type="match status" value="1"/>
</dbReference>
<evidence type="ECO:0000256" key="9">
    <source>
        <dbReference type="ARBA" id="ARBA00023310"/>
    </source>
</evidence>
<dbReference type="GO" id="GO:0045259">
    <property type="term" value="C:proton-transporting ATP synthase complex"/>
    <property type="evidence" value="ECO:0007669"/>
    <property type="project" value="UniProtKB-KW"/>
</dbReference>
<feature type="transmembrane region" description="Helical" evidence="12">
    <location>
        <begin position="12"/>
        <end position="31"/>
    </location>
</feature>
<evidence type="ECO:0000256" key="7">
    <source>
        <dbReference type="ARBA" id="ARBA00023065"/>
    </source>
</evidence>
<keyword evidence="7 12" id="KW-0406">Ion transport</keyword>
<comment type="caution">
    <text evidence="15">The sequence shown here is derived from an EMBL/GenBank/DDBJ whole genome shotgun (WGS) entry which is preliminary data.</text>
</comment>
<proteinExistence type="inferred from homology"/>
<comment type="function">
    <text evidence="10 12">F(1)F(0) ATP synthase produces ATP from ADP in the presence of a proton or sodium gradient. F-type ATPases consist of two structural domains, F(1) containing the extramembraneous catalytic core and F(0) containing the membrane proton channel, linked together by a central stalk and a peripheral stalk. During catalysis, ATP synthesis in the catalytic domain of F(1) is coupled via a rotary mechanism of the central stalk subunits to proton translocation.</text>
</comment>
<evidence type="ECO:0000256" key="12">
    <source>
        <dbReference type="HAMAP-Rule" id="MF_01398"/>
    </source>
</evidence>
<keyword evidence="14" id="KW-0175">Coiled coil</keyword>
<comment type="similarity">
    <text evidence="1 12 13">Belongs to the ATPase B chain family.</text>
</comment>
<sequence>MEQMLSIDLWSILATIVNILVLCLVVKFFLLKPIHNIWKRRQDLIDGQLQNASDTQAKANELKAQYEEQLSGAKETSQQMVEQAKADAKAEYDRILQEADEKASRMLDDAKKSIDLEREKSLRQAEGQIAALAVDAAAKMMGQTADEKHNQELYNQFLAQAGDTLDESDSNRS</sequence>
<keyword evidence="9 12" id="KW-0066">ATP synthesis</keyword>
<evidence type="ECO:0000256" key="14">
    <source>
        <dbReference type="SAM" id="Coils"/>
    </source>
</evidence>
<dbReference type="GO" id="GO:0012505">
    <property type="term" value="C:endomembrane system"/>
    <property type="evidence" value="ECO:0007669"/>
    <property type="project" value="UniProtKB-SubCell"/>
</dbReference>
<evidence type="ECO:0000313" key="16">
    <source>
        <dbReference type="Proteomes" id="UP000824082"/>
    </source>
</evidence>
<organism evidence="15 16">
    <name type="scientific">Candidatus Egerieicola faecale</name>
    <dbReference type="NCBI Taxonomy" id="2840774"/>
    <lineage>
        <taxon>Bacteria</taxon>
        <taxon>Bacillati</taxon>
        <taxon>Bacillota</taxon>
        <taxon>Clostridia</taxon>
        <taxon>Eubacteriales</taxon>
        <taxon>Oscillospiraceae</taxon>
        <taxon>Oscillospiraceae incertae sedis</taxon>
        <taxon>Candidatus Egerieicola</taxon>
    </lineage>
</organism>
<feature type="coiled-coil region" evidence="14">
    <location>
        <begin position="45"/>
        <end position="105"/>
    </location>
</feature>
<dbReference type="InterPro" id="IPR005864">
    <property type="entry name" value="ATP_synth_F0_bsu_bac"/>
</dbReference>
<keyword evidence="3 12" id="KW-0138">CF(0)</keyword>
<evidence type="ECO:0000256" key="6">
    <source>
        <dbReference type="ARBA" id="ARBA00022989"/>
    </source>
</evidence>
<name>A0A9D1IPV7_9FIRM</name>
<evidence type="ECO:0000313" key="15">
    <source>
        <dbReference type="EMBL" id="HIU41103.1"/>
    </source>
</evidence>
<accession>A0A9D1IPV7</accession>
<protein>
    <recommendedName>
        <fullName evidence="12">ATP synthase subunit b</fullName>
    </recommendedName>
    <alternativeName>
        <fullName evidence="12">ATP synthase F(0) sector subunit b</fullName>
    </alternativeName>
    <alternativeName>
        <fullName evidence="12">ATPase subunit I</fullName>
    </alternativeName>
    <alternativeName>
        <fullName evidence="12">F-type ATPase subunit b</fullName>
        <shortName evidence="12">F-ATPase subunit b</shortName>
    </alternativeName>
</protein>
<comment type="function">
    <text evidence="12">Component of the F(0) channel, it forms part of the peripheral stalk, linking F(1) to F(0).</text>
</comment>
<dbReference type="HAMAP" id="MF_01398">
    <property type="entry name" value="ATP_synth_b_bprime"/>
    <property type="match status" value="1"/>
</dbReference>
<evidence type="ECO:0000256" key="13">
    <source>
        <dbReference type="RuleBase" id="RU003848"/>
    </source>
</evidence>
<gene>
    <name evidence="12 15" type="primary">atpF</name>
    <name evidence="15" type="ORF">IAD19_00960</name>
</gene>
<dbReference type="Pfam" id="PF00430">
    <property type="entry name" value="ATP-synt_B"/>
    <property type="match status" value="1"/>
</dbReference>
<evidence type="ECO:0000256" key="11">
    <source>
        <dbReference type="ARBA" id="ARBA00037847"/>
    </source>
</evidence>
<evidence type="ECO:0000256" key="4">
    <source>
        <dbReference type="ARBA" id="ARBA00022692"/>
    </source>
</evidence>
<dbReference type="Proteomes" id="UP000824082">
    <property type="component" value="Unassembled WGS sequence"/>
</dbReference>
<keyword evidence="8 12" id="KW-0472">Membrane</keyword>
<dbReference type="EMBL" id="DVMX01000017">
    <property type="protein sequence ID" value="HIU41103.1"/>
    <property type="molecule type" value="Genomic_DNA"/>
</dbReference>
<dbReference type="AlphaFoldDB" id="A0A9D1IPV7"/>
<evidence type="ECO:0000256" key="1">
    <source>
        <dbReference type="ARBA" id="ARBA00005513"/>
    </source>
</evidence>
<dbReference type="GO" id="GO:0046961">
    <property type="term" value="F:proton-transporting ATPase activity, rotational mechanism"/>
    <property type="evidence" value="ECO:0007669"/>
    <property type="project" value="TreeGrafter"/>
</dbReference>
<evidence type="ECO:0000256" key="2">
    <source>
        <dbReference type="ARBA" id="ARBA00022448"/>
    </source>
</evidence>
<dbReference type="InterPro" id="IPR050059">
    <property type="entry name" value="ATP_synthase_B_chain"/>
</dbReference>
<dbReference type="GO" id="GO:0005886">
    <property type="term" value="C:plasma membrane"/>
    <property type="evidence" value="ECO:0007669"/>
    <property type="project" value="UniProtKB-SubCell"/>
</dbReference>
<dbReference type="CDD" id="cd06503">
    <property type="entry name" value="ATP-synt_Fo_b"/>
    <property type="match status" value="1"/>
</dbReference>
<keyword evidence="12" id="KW-1003">Cell membrane</keyword>
<keyword evidence="6 12" id="KW-1133">Transmembrane helix</keyword>
<dbReference type="GO" id="GO:0046933">
    <property type="term" value="F:proton-transporting ATP synthase activity, rotational mechanism"/>
    <property type="evidence" value="ECO:0007669"/>
    <property type="project" value="UniProtKB-UniRule"/>
</dbReference>
<keyword evidence="4 12" id="KW-0812">Transmembrane</keyword>
<dbReference type="NCBIfam" id="TIGR01144">
    <property type="entry name" value="ATP_synt_b"/>
    <property type="match status" value="1"/>
</dbReference>
<evidence type="ECO:0000256" key="10">
    <source>
        <dbReference type="ARBA" id="ARBA00025198"/>
    </source>
</evidence>
<keyword evidence="2 12" id="KW-0813">Transport</keyword>
<dbReference type="PANTHER" id="PTHR33445:SF2">
    <property type="entry name" value="ATP SYNTHASE SUBUNIT B', CHLOROPLASTIC"/>
    <property type="match status" value="1"/>
</dbReference>
<reference evidence="15" key="1">
    <citation type="submission" date="2020-10" db="EMBL/GenBank/DDBJ databases">
        <authorList>
            <person name="Gilroy R."/>
        </authorList>
    </citation>
    <scope>NUCLEOTIDE SEQUENCE</scope>
    <source>
        <strain evidence="15">4509</strain>
    </source>
</reference>
<reference evidence="15" key="2">
    <citation type="journal article" date="2021" name="PeerJ">
        <title>Extensive microbial diversity within the chicken gut microbiome revealed by metagenomics and culture.</title>
        <authorList>
            <person name="Gilroy R."/>
            <person name="Ravi A."/>
            <person name="Getino M."/>
            <person name="Pursley I."/>
            <person name="Horton D.L."/>
            <person name="Alikhan N.F."/>
            <person name="Baker D."/>
            <person name="Gharbi K."/>
            <person name="Hall N."/>
            <person name="Watson M."/>
            <person name="Adriaenssens E.M."/>
            <person name="Foster-Nyarko E."/>
            <person name="Jarju S."/>
            <person name="Secka A."/>
            <person name="Antonio M."/>
            <person name="Oren A."/>
            <person name="Chaudhuri R.R."/>
            <person name="La Ragione R."/>
            <person name="Hildebrand F."/>
            <person name="Pallen M.J."/>
        </authorList>
    </citation>
    <scope>NUCLEOTIDE SEQUENCE</scope>
    <source>
        <strain evidence="15">4509</strain>
    </source>
</reference>
<evidence type="ECO:0000256" key="3">
    <source>
        <dbReference type="ARBA" id="ARBA00022547"/>
    </source>
</evidence>
<keyword evidence="5 12" id="KW-0375">Hydrogen ion transport</keyword>
<evidence type="ECO:0000256" key="5">
    <source>
        <dbReference type="ARBA" id="ARBA00022781"/>
    </source>
</evidence>